<dbReference type="InterPro" id="IPR029063">
    <property type="entry name" value="SAM-dependent_MTases_sf"/>
</dbReference>
<dbReference type="GO" id="GO:0032259">
    <property type="term" value="P:methylation"/>
    <property type="evidence" value="ECO:0007669"/>
    <property type="project" value="UniProtKB-KW"/>
</dbReference>
<dbReference type="GO" id="GO:0035657">
    <property type="term" value="C:eRF1 methyltransferase complex"/>
    <property type="evidence" value="ECO:0007669"/>
    <property type="project" value="TreeGrafter"/>
</dbReference>
<comment type="similarity">
    <text evidence="1">Belongs to the eukaryotic/archaeal PrmC-related family.</text>
</comment>
<feature type="domain" description="DUF7782" evidence="7">
    <location>
        <begin position="392"/>
        <end position="510"/>
    </location>
</feature>
<dbReference type="OrthoDB" id="129465at2"/>
<dbReference type="PANTHER" id="PTHR45875">
    <property type="entry name" value="METHYLTRANSFERASE N6AMT1"/>
    <property type="match status" value="1"/>
</dbReference>
<dbReference type="HOGENOM" id="CLU_022532_1_0_11"/>
<dbReference type="InterPro" id="IPR007848">
    <property type="entry name" value="Small_mtfrase_dom"/>
</dbReference>
<dbReference type="EMBL" id="AMEM01000018">
    <property type="protein sequence ID" value="EKX90129.1"/>
    <property type="molecule type" value="Genomic_DNA"/>
</dbReference>
<proteinExistence type="inferred from homology"/>
<dbReference type="RefSeq" id="WP_006063573.1">
    <property type="nucleotide sequence ID" value="NZ_KB290831.1"/>
</dbReference>
<dbReference type="SUPFAM" id="SSF53335">
    <property type="entry name" value="S-adenosyl-L-methionine-dependent methyltransferases"/>
    <property type="match status" value="1"/>
</dbReference>
<dbReference type="AlphaFoldDB" id="L1MGP9"/>
<dbReference type="CDD" id="cd02440">
    <property type="entry name" value="AdoMet_MTases"/>
    <property type="match status" value="1"/>
</dbReference>
<dbReference type="Gene3D" id="3.40.50.150">
    <property type="entry name" value="Vaccinia Virus protein VP39"/>
    <property type="match status" value="1"/>
</dbReference>
<dbReference type="GO" id="GO:0008757">
    <property type="term" value="F:S-adenosylmethionine-dependent methyltransferase activity"/>
    <property type="evidence" value="ECO:0007669"/>
    <property type="project" value="TreeGrafter"/>
</dbReference>
<dbReference type="PANTHER" id="PTHR45875:SF1">
    <property type="entry name" value="METHYLTRANSFERASE N6AMT1"/>
    <property type="match status" value="1"/>
</dbReference>
<keyword evidence="2 8" id="KW-0489">Methyltransferase</keyword>
<keyword evidence="9" id="KW-1185">Reference proteome</keyword>
<evidence type="ECO:0000256" key="4">
    <source>
        <dbReference type="ARBA" id="ARBA00022691"/>
    </source>
</evidence>
<evidence type="ECO:0000313" key="8">
    <source>
        <dbReference type="EMBL" id="EKX90129.1"/>
    </source>
</evidence>
<dbReference type="InterPro" id="IPR002052">
    <property type="entry name" value="DNA_methylase_N6_adenine_CS"/>
</dbReference>
<gene>
    <name evidence="8" type="ORF">HMPREF9997_01344</name>
</gene>
<dbReference type="Proteomes" id="UP000010445">
    <property type="component" value="Unassembled WGS sequence"/>
</dbReference>
<dbReference type="InterPro" id="IPR055487">
    <property type="entry name" value="DUF7059"/>
</dbReference>
<sequence length="526" mass="56844">MRTALTSAATQLVELFRSHNFTASAIAHRLGTGPHAALFRGEPAAVRRIASDDTAFDFFVRSFLLHDTAPASEWVRWLGQPLVDALTTACSLEPYGTSDDALDPTLRCVIDIRPHVIAGHDRWIFSDADATMAGHIPGKDHVLGVGSASLSLAQSVPSSPVKSLLDVGTGCGIQLLAQSEAAAQLTGTDIHPRALDYAEATCTAAGLLHADLLEGAWFEPVRGRRYERIVSNPPFVVGLPEVGHVYRDSGLSLDGASQLMISQAPEHLTVGGTAHLVAAWVHKEGESWQQRVASWLPDHGVVAWILQRDVVDPELYVGTWLRDESLDPRDPIVAEQATTWLNFFHEQSVTGIGFGYVAIQRVGSLDDGSQSSEVVAEELHHDFSDPLGPEIEDYLVRSAWLRNTTMDDIAHSQLAVRPGVAIEHVDVTSDINSGFSPAVVRVTRTDGPRWSHDIDEHLAAILAGLNPHGLNLEETASLYFLSQGIDVSPVLMNDVIAAIVDLLRHGIVLPSDLLELDTATHGKAEA</sequence>
<name>L1MGP9_9CORY</name>
<dbReference type="PROSITE" id="PS00092">
    <property type="entry name" value="N6_MTASE"/>
    <property type="match status" value="1"/>
</dbReference>
<evidence type="ECO:0000256" key="2">
    <source>
        <dbReference type="ARBA" id="ARBA00022603"/>
    </source>
</evidence>
<dbReference type="PATRIC" id="fig|1035195.3.peg.1205"/>
<feature type="domain" description="Methyltransferase small" evidence="5">
    <location>
        <begin position="147"/>
        <end position="279"/>
    </location>
</feature>
<dbReference type="GO" id="GO:0008170">
    <property type="term" value="F:N-methyltransferase activity"/>
    <property type="evidence" value="ECO:0007669"/>
    <property type="project" value="UniProtKB-ARBA"/>
</dbReference>
<protein>
    <submittedName>
        <fullName evidence="8">Methyltransferase small domain protein</fullName>
    </submittedName>
</protein>
<keyword evidence="4" id="KW-0949">S-adenosyl-L-methionine</keyword>
<evidence type="ECO:0000256" key="1">
    <source>
        <dbReference type="ARBA" id="ARBA00006149"/>
    </source>
</evidence>
<accession>L1MGP9</accession>
<evidence type="ECO:0000256" key="3">
    <source>
        <dbReference type="ARBA" id="ARBA00022679"/>
    </source>
</evidence>
<comment type="caution">
    <text evidence="8">The sequence shown here is derived from an EMBL/GenBank/DDBJ whole genome shotgun (WGS) entry which is preliminary data.</text>
</comment>
<feature type="domain" description="DUF7059" evidence="6">
    <location>
        <begin position="19"/>
        <end position="97"/>
    </location>
</feature>
<dbReference type="GO" id="GO:0008276">
    <property type="term" value="F:protein methyltransferase activity"/>
    <property type="evidence" value="ECO:0007669"/>
    <property type="project" value="TreeGrafter"/>
</dbReference>
<dbReference type="STRING" id="1035195.HMPREF9997_01344"/>
<dbReference type="eggNOG" id="COG2890">
    <property type="taxonomic scope" value="Bacteria"/>
</dbReference>
<keyword evidence="3 8" id="KW-0808">Transferase</keyword>
<evidence type="ECO:0000259" key="5">
    <source>
        <dbReference type="Pfam" id="PF05175"/>
    </source>
</evidence>
<evidence type="ECO:0000259" key="7">
    <source>
        <dbReference type="Pfam" id="PF25004"/>
    </source>
</evidence>
<organism evidence="8 9">
    <name type="scientific">Corynebacterium durum F0235</name>
    <dbReference type="NCBI Taxonomy" id="1035195"/>
    <lineage>
        <taxon>Bacteria</taxon>
        <taxon>Bacillati</taxon>
        <taxon>Actinomycetota</taxon>
        <taxon>Actinomycetes</taxon>
        <taxon>Mycobacteriales</taxon>
        <taxon>Corynebacteriaceae</taxon>
        <taxon>Corynebacterium</taxon>
    </lineage>
</organism>
<dbReference type="GO" id="GO:0003676">
    <property type="term" value="F:nucleic acid binding"/>
    <property type="evidence" value="ECO:0007669"/>
    <property type="project" value="InterPro"/>
</dbReference>
<reference evidence="8 9" key="1">
    <citation type="submission" date="2012-05" db="EMBL/GenBank/DDBJ databases">
        <authorList>
            <person name="Weinstock G."/>
            <person name="Sodergren E."/>
            <person name="Lobos E.A."/>
            <person name="Fulton L."/>
            <person name="Fulton R."/>
            <person name="Courtney L."/>
            <person name="Fronick C."/>
            <person name="O'Laughlin M."/>
            <person name="Godfrey J."/>
            <person name="Wilson R.M."/>
            <person name="Miner T."/>
            <person name="Farmer C."/>
            <person name="Delehaunty K."/>
            <person name="Cordes M."/>
            <person name="Minx P."/>
            <person name="Tomlinson C."/>
            <person name="Chen J."/>
            <person name="Wollam A."/>
            <person name="Pepin K.H."/>
            <person name="Bhonagiri V."/>
            <person name="Zhang X."/>
            <person name="Suruliraj S."/>
            <person name="Warren W."/>
            <person name="Mitreva M."/>
            <person name="Mardis E.R."/>
            <person name="Wilson R.K."/>
        </authorList>
    </citation>
    <scope>NUCLEOTIDE SEQUENCE [LARGE SCALE GENOMIC DNA]</scope>
    <source>
        <strain evidence="8 9">F0235</strain>
    </source>
</reference>
<evidence type="ECO:0000313" key="9">
    <source>
        <dbReference type="Proteomes" id="UP000010445"/>
    </source>
</evidence>
<evidence type="ECO:0000259" key="6">
    <source>
        <dbReference type="Pfam" id="PF23186"/>
    </source>
</evidence>
<dbReference type="Pfam" id="PF25004">
    <property type="entry name" value="DUF7782"/>
    <property type="match status" value="1"/>
</dbReference>
<dbReference type="Pfam" id="PF23186">
    <property type="entry name" value="DUF7059"/>
    <property type="match status" value="1"/>
</dbReference>
<dbReference type="InterPro" id="IPR056684">
    <property type="entry name" value="DUF7782"/>
</dbReference>
<dbReference type="InterPro" id="IPR052190">
    <property type="entry name" value="Euk-Arch_PrmC-MTase"/>
</dbReference>
<dbReference type="Pfam" id="PF05175">
    <property type="entry name" value="MTS"/>
    <property type="match status" value="1"/>
</dbReference>